<dbReference type="GO" id="GO:0016832">
    <property type="term" value="F:aldehyde-lyase activity"/>
    <property type="evidence" value="ECO:0007669"/>
    <property type="project" value="InterPro"/>
</dbReference>
<keyword evidence="6 9" id="KW-0570">Pentose shunt</keyword>
<dbReference type="EC" id="2.2.1.2" evidence="9"/>
<evidence type="ECO:0000256" key="7">
    <source>
        <dbReference type="ARBA" id="ARBA00023270"/>
    </source>
</evidence>
<keyword evidence="4 9" id="KW-0963">Cytoplasm</keyword>
<organism evidence="10 11">
    <name type="scientific">Clostridium saccharobutylicum</name>
    <dbReference type="NCBI Taxonomy" id="169679"/>
    <lineage>
        <taxon>Bacteria</taxon>
        <taxon>Bacillati</taxon>
        <taxon>Bacillota</taxon>
        <taxon>Clostridia</taxon>
        <taxon>Eubacteriales</taxon>
        <taxon>Clostridiaceae</taxon>
        <taxon>Clostridium</taxon>
    </lineage>
</organism>
<evidence type="ECO:0000313" key="11">
    <source>
        <dbReference type="Proteomes" id="UP000191154"/>
    </source>
</evidence>
<evidence type="ECO:0000256" key="4">
    <source>
        <dbReference type="ARBA" id="ARBA00022490"/>
    </source>
</evidence>
<sequence length="218" mass="23332">MRFFLDTANVEHIKEANEMGVICGVTTNPSLVAKEGRDFNEVIKEITEIVDGPISGEVVAEDAAGMIKEGREIAAIHKNMIVKIPMTAEGLKATKVLSKEGIKTNVTLVFSATQALLAANAGATYVSPFLGRVDDISMIGMDLVRSIAEIFAIHGIQTEIIAASVRNPIHVIEAAKAGANIATVPYNLVMQMVKHPLTDQGLEKFKADWAAAFGTSKN</sequence>
<comment type="subcellular location">
    <subcellularLocation>
        <location evidence="1 9">Cytoplasm</location>
    </subcellularLocation>
</comment>
<evidence type="ECO:0000256" key="1">
    <source>
        <dbReference type="ARBA" id="ARBA00004496"/>
    </source>
</evidence>
<comment type="function">
    <text evidence="9">Transaldolase is important for the balance of metabolites in the pentose-phosphate pathway.</text>
</comment>
<protein>
    <recommendedName>
        <fullName evidence="9">Probable transaldolase</fullName>
        <ecNumber evidence="9">2.2.1.2</ecNumber>
    </recommendedName>
</protein>
<dbReference type="PANTHER" id="PTHR10683">
    <property type="entry name" value="TRANSALDOLASE"/>
    <property type="match status" value="1"/>
</dbReference>
<dbReference type="RefSeq" id="WP_022747403.1">
    <property type="nucleotide sequence ID" value="NZ_CP016086.1"/>
</dbReference>
<gene>
    <name evidence="10" type="primary">tal_4</name>
    <name evidence="9" type="synonym">tal</name>
    <name evidence="10" type="ORF">CLOSAC_40520</name>
</gene>
<dbReference type="InterPro" id="IPR018225">
    <property type="entry name" value="Transaldolase_AS"/>
</dbReference>
<comment type="catalytic activity">
    <reaction evidence="8 9">
        <text>D-sedoheptulose 7-phosphate + D-glyceraldehyde 3-phosphate = D-erythrose 4-phosphate + beta-D-fructose 6-phosphate</text>
        <dbReference type="Rhea" id="RHEA:17053"/>
        <dbReference type="ChEBI" id="CHEBI:16897"/>
        <dbReference type="ChEBI" id="CHEBI:57483"/>
        <dbReference type="ChEBI" id="CHEBI:57634"/>
        <dbReference type="ChEBI" id="CHEBI:59776"/>
        <dbReference type="EC" id="2.2.1.2"/>
    </reaction>
</comment>
<reference evidence="10 11" key="1">
    <citation type="submission" date="2016-05" db="EMBL/GenBank/DDBJ databases">
        <title>Microbial solvent formation.</title>
        <authorList>
            <person name="Poehlein A."/>
            <person name="Montoya Solano J.D."/>
            <person name="Flitsch S."/>
            <person name="Krabben P."/>
            <person name="Duerre P."/>
            <person name="Daniel R."/>
        </authorList>
    </citation>
    <scope>NUCLEOTIDE SEQUENCE [LARGE SCALE GENOMIC DNA]</scope>
    <source>
        <strain evidence="10 11">L1-8</strain>
    </source>
</reference>
<dbReference type="EMBL" id="LZYZ01000008">
    <property type="protein sequence ID" value="OOM07522.1"/>
    <property type="molecule type" value="Genomic_DNA"/>
</dbReference>
<dbReference type="Proteomes" id="UP000191154">
    <property type="component" value="Unassembled WGS sequence"/>
</dbReference>
<dbReference type="SUPFAM" id="SSF51569">
    <property type="entry name" value="Aldolase"/>
    <property type="match status" value="1"/>
</dbReference>
<dbReference type="FunFam" id="3.20.20.70:FF:000018">
    <property type="entry name" value="Probable transaldolase"/>
    <property type="match status" value="1"/>
</dbReference>
<dbReference type="UniPathway" id="UPA00115">
    <property type="reaction ID" value="UER00414"/>
</dbReference>
<dbReference type="Gene3D" id="3.20.20.70">
    <property type="entry name" value="Aldolase class I"/>
    <property type="match status" value="1"/>
</dbReference>
<accession>A0A1S8N304</accession>
<dbReference type="HAMAP" id="MF_00494">
    <property type="entry name" value="Transaldolase_3b"/>
    <property type="match status" value="1"/>
</dbReference>
<proteinExistence type="inferred from homology"/>
<keyword evidence="7 9" id="KW-0704">Schiff base</keyword>
<dbReference type="InterPro" id="IPR001585">
    <property type="entry name" value="TAL/FSA"/>
</dbReference>
<dbReference type="GO" id="GO:0004801">
    <property type="term" value="F:transaldolase activity"/>
    <property type="evidence" value="ECO:0007669"/>
    <property type="project" value="UniProtKB-UniRule"/>
</dbReference>
<dbReference type="NCBIfam" id="TIGR00875">
    <property type="entry name" value="fsa_talC_mipB"/>
    <property type="match status" value="1"/>
</dbReference>
<dbReference type="AlphaFoldDB" id="A0A1S8N304"/>
<comment type="pathway">
    <text evidence="2 9">Carbohydrate degradation; pentose phosphate pathway; D-glyceraldehyde 3-phosphate and beta-D-fructose 6-phosphate from D-ribose 5-phosphate and D-xylulose 5-phosphate (non-oxidative stage): step 2/3.</text>
</comment>
<dbReference type="PANTHER" id="PTHR10683:SF36">
    <property type="entry name" value="TRANSALDOLASE"/>
    <property type="match status" value="1"/>
</dbReference>
<evidence type="ECO:0000256" key="3">
    <source>
        <dbReference type="ARBA" id="ARBA00005740"/>
    </source>
</evidence>
<comment type="caution">
    <text evidence="10">The sequence shown here is derived from an EMBL/GenBank/DDBJ whole genome shotgun (WGS) entry which is preliminary data.</text>
</comment>
<dbReference type="STRING" id="169679.CSACC_32850"/>
<dbReference type="PROSITE" id="PS01054">
    <property type="entry name" value="TRANSALDOLASE_1"/>
    <property type="match status" value="1"/>
</dbReference>
<name>A0A1S8N304_CLOSA</name>
<evidence type="ECO:0000256" key="9">
    <source>
        <dbReference type="HAMAP-Rule" id="MF_00494"/>
    </source>
</evidence>
<evidence type="ECO:0000256" key="2">
    <source>
        <dbReference type="ARBA" id="ARBA00004857"/>
    </source>
</evidence>
<evidence type="ECO:0000256" key="6">
    <source>
        <dbReference type="ARBA" id="ARBA00023126"/>
    </source>
</evidence>
<dbReference type="InterPro" id="IPR013785">
    <property type="entry name" value="Aldolase_TIM"/>
</dbReference>
<dbReference type="InterPro" id="IPR033919">
    <property type="entry name" value="TSA/FSA_arc/bac"/>
</dbReference>
<dbReference type="PROSITE" id="PS00958">
    <property type="entry name" value="TRANSALDOLASE_2"/>
    <property type="match status" value="1"/>
</dbReference>
<dbReference type="InterPro" id="IPR004731">
    <property type="entry name" value="Transaldolase_3B/F6P_aldolase"/>
</dbReference>
<comment type="similarity">
    <text evidence="3 9">Belongs to the transaldolase family. Type 3B subfamily.</text>
</comment>
<dbReference type="CDD" id="cd00956">
    <property type="entry name" value="Transaldolase_FSA"/>
    <property type="match status" value="1"/>
</dbReference>
<evidence type="ECO:0000256" key="8">
    <source>
        <dbReference type="ARBA" id="ARBA00048810"/>
    </source>
</evidence>
<keyword evidence="5 9" id="KW-0808">Transferase</keyword>
<dbReference type="GO" id="GO:0005975">
    <property type="term" value="P:carbohydrate metabolic process"/>
    <property type="evidence" value="ECO:0007669"/>
    <property type="project" value="InterPro"/>
</dbReference>
<dbReference type="GeneID" id="55475643"/>
<feature type="active site" description="Schiff-base intermediate with substrate" evidence="9">
    <location>
        <position position="83"/>
    </location>
</feature>
<evidence type="ECO:0000313" key="10">
    <source>
        <dbReference type="EMBL" id="OOM07522.1"/>
    </source>
</evidence>
<evidence type="ECO:0000256" key="5">
    <source>
        <dbReference type="ARBA" id="ARBA00022679"/>
    </source>
</evidence>
<dbReference type="InterPro" id="IPR022999">
    <property type="entry name" value="Transaldolase_3B"/>
</dbReference>
<dbReference type="Pfam" id="PF00923">
    <property type="entry name" value="TAL_FSA"/>
    <property type="match status" value="1"/>
</dbReference>
<dbReference type="GO" id="GO:0005737">
    <property type="term" value="C:cytoplasm"/>
    <property type="evidence" value="ECO:0007669"/>
    <property type="project" value="UniProtKB-SubCell"/>
</dbReference>
<dbReference type="GO" id="GO:0006098">
    <property type="term" value="P:pentose-phosphate shunt"/>
    <property type="evidence" value="ECO:0007669"/>
    <property type="project" value="UniProtKB-UniRule"/>
</dbReference>